<feature type="domain" description="Pyrroline-5-carboxylate reductase catalytic N-terminal" evidence="2">
    <location>
        <begin position="4"/>
        <end position="92"/>
    </location>
</feature>
<comment type="caution">
    <text evidence="3">The sequence shown here is derived from an EMBL/GenBank/DDBJ whole genome shotgun (WGS) entry which is preliminary data.</text>
</comment>
<evidence type="ECO:0000256" key="1">
    <source>
        <dbReference type="ARBA" id="ARBA00023002"/>
    </source>
</evidence>
<dbReference type="InterPro" id="IPR051267">
    <property type="entry name" value="STEAP_metalloreductase"/>
</dbReference>
<organism evidence="3 4">
    <name type="scientific">Kocuria dechangensis</name>
    <dbReference type="NCBI Taxonomy" id="1176249"/>
    <lineage>
        <taxon>Bacteria</taxon>
        <taxon>Bacillati</taxon>
        <taxon>Actinomycetota</taxon>
        <taxon>Actinomycetes</taxon>
        <taxon>Micrococcales</taxon>
        <taxon>Micrococcaceae</taxon>
        <taxon>Kocuria</taxon>
    </lineage>
</organism>
<dbReference type="PANTHER" id="PTHR14239">
    <property type="entry name" value="DUDULIN-RELATED"/>
    <property type="match status" value="1"/>
</dbReference>
<dbReference type="SUPFAM" id="SSF51735">
    <property type="entry name" value="NAD(P)-binding Rossmann-fold domains"/>
    <property type="match status" value="1"/>
</dbReference>
<evidence type="ECO:0000313" key="3">
    <source>
        <dbReference type="EMBL" id="GGG58413.1"/>
    </source>
</evidence>
<protein>
    <submittedName>
        <fullName evidence="3">NADP oxidoreductase</fullName>
    </submittedName>
</protein>
<reference evidence="3" key="2">
    <citation type="submission" date="2020-09" db="EMBL/GenBank/DDBJ databases">
        <authorList>
            <person name="Sun Q."/>
            <person name="Zhou Y."/>
        </authorList>
    </citation>
    <scope>NUCLEOTIDE SEQUENCE</scope>
    <source>
        <strain evidence="3">CGMCC 1.12187</strain>
    </source>
</reference>
<dbReference type="Pfam" id="PF03807">
    <property type="entry name" value="F420_oxidored"/>
    <property type="match status" value="1"/>
</dbReference>
<dbReference type="InterPro" id="IPR028939">
    <property type="entry name" value="P5C_Rdtase_cat_N"/>
</dbReference>
<keyword evidence="4" id="KW-1185">Reference proteome</keyword>
<accession>A0A917GVM9</accession>
<sequence length="208" mass="21086">MSSITVIGSGNMARGIGARAVAADYDLQILDRDANKAAALAEELGAGEAGAVGDALTGEIVVLAVPFEAASEIVSLYAGALDRKVLVDITNPVDFSTFAGLTVPVDTSGAQEIAKAAPTGTRVVKAFNTTFAGPLVNGEVDGEVLDVLMAGDDDDAKATLAAFVEAAGLRPIDVGGLSMAHWLEGLGLINMAVAAESGNWGRIIKFLG</sequence>
<dbReference type="RefSeq" id="WP_188537057.1">
    <property type="nucleotide sequence ID" value="NZ_BMEQ01000010.1"/>
</dbReference>
<name>A0A917GVM9_9MICC</name>
<proteinExistence type="predicted"/>
<dbReference type="EMBL" id="BMEQ01000010">
    <property type="protein sequence ID" value="GGG58413.1"/>
    <property type="molecule type" value="Genomic_DNA"/>
</dbReference>
<dbReference type="Proteomes" id="UP000638848">
    <property type="component" value="Unassembled WGS sequence"/>
</dbReference>
<gene>
    <name evidence="3" type="ORF">GCM10011374_21560</name>
</gene>
<dbReference type="GO" id="GO:0016491">
    <property type="term" value="F:oxidoreductase activity"/>
    <property type="evidence" value="ECO:0007669"/>
    <property type="project" value="UniProtKB-KW"/>
</dbReference>
<dbReference type="PANTHER" id="PTHR14239:SF10">
    <property type="entry name" value="REDUCTASE"/>
    <property type="match status" value="1"/>
</dbReference>
<keyword evidence="1" id="KW-0560">Oxidoreductase</keyword>
<dbReference type="AlphaFoldDB" id="A0A917GVM9"/>
<evidence type="ECO:0000259" key="2">
    <source>
        <dbReference type="Pfam" id="PF03807"/>
    </source>
</evidence>
<reference evidence="3" key="1">
    <citation type="journal article" date="2014" name="Int. J. Syst. Evol. Microbiol.">
        <title>Complete genome sequence of Corynebacterium casei LMG S-19264T (=DSM 44701T), isolated from a smear-ripened cheese.</title>
        <authorList>
            <consortium name="US DOE Joint Genome Institute (JGI-PGF)"/>
            <person name="Walter F."/>
            <person name="Albersmeier A."/>
            <person name="Kalinowski J."/>
            <person name="Ruckert C."/>
        </authorList>
    </citation>
    <scope>NUCLEOTIDE SEQUENCE</scope>
    <source>
        <strain evidence="3">CGMCC 1.12187</strain>
    </source>
</reference>
<dbReference type="InterPro" id="IPR036291">
    <property type="entry name" value="NAD(P)-bd_dom_sf"/>
</dbReference>
<evidence type="ECO:0000313" key="4">
    <source>
        <dbReference type="Proteomes" id="UP000638848"/>
    </source>
</evidence>
<dbReference type="Gene3D" id="3.40.50.720">
    <property type="entry name" value="NAD(P)-binding Rossmann-like Domain"/>
    <property type="match status" value="1"/>
</dbReference>